<reference evidence="1" key="1">
    <citation type="submission" date="2020-04" db="EMBL/GenBank/DDBJ databases">
        <authorList>
            <person name="Alioto T."/>
            <person name="Alioto T."/>
            <person name="Gomez Garrido J."/>
        </authorList>
    </citation>
    <scope>NUCLEOTIDE SEQUENCE</scope>
    <source>
        <strain evidence="1">A484AB</strain>
    </source>
</reference>
<proteinExistence type="predicted"/>
<dbReference type="Proteomes" id="UP001152795">
    <property type="component" value="Unassembled WGS sequence"/>
</dbReference>
<organism evidence="1 2">
    <name type="scientific">Paramuricea clavata</name>
    <name type="common">Red gorgonian</name>
    <name type="synonym">Violescent sea-whip</name>
    <dbReference type="NCBI Taxonomy" id="317549"/>
    <lineage>
        <taxon>Eukaryota</taxon>
        <taxon>Metazoa</taxon>
        <taxon>Cnidaria</taxon>
        <taxon>Anthozoa</taxon>
        <taxon>Octocorallia</taxon>
        <taxon>Malacalcyonacea</taxon>
        <taxon>Plexauridae</taxon>
        <taxon>Paramuricea</taxon>
    </lineage>
</organism>
<dbReference type="PANTHER" id="PTHR45749:SF37">
    <property type="entry name" value="OS05G0311600 PROTEIN"/>
    <property type="match status" value="1"/>
</dbReference>
<protein>
    <submittedName>
        <fullName evidence="1">Uncharacterized protein</fullName>
    </submittedName>
</protein>
<keyword evidence="2" id="KW-1185">Reference proteome</keyword>
<comment type="caution">
    <text evidence="1">The sequence shown here is derived from an EMBL/GenBank/DDBJ whole genome shotgun (WGS) entry which is preliminary data.</text>
</comment>
<evidence type="ECO:0000313" key="2">
    <source>
        <dbReference type="Proteomes" id="UP001152795"/>
    </source>
</evidence>
<feature type="non-terminal residue" evidence="1">
    <location>
        <position position="229"/>
    </location>
</feature>
<dbReference type="AlphaFoldDB" id="A0A6S7IP96"/>
<gene>
    <name evidence="1" type="ORF">PACLA_8A010419</name>
</gene>
<sequence>MEGVALRYWNNSKGGIVEHVVDVKLAEDRSAKGLVDIATTTLEDEGEISMDGLVSNTFDGASVMSGTKGGLQQLIQEHCGRNIPYIHCLNHRLGLVIRDTLSNILELVIEPGVGSKRTIPDKFQDSVLTDKLPIYRDMNNNLEQLHALAVENCGCPLQRWNHPKPRFLMLINLDLSWTLSKLFHVIQDFNARQDSLAELEFQKKKVENDAKSKKTVKPNQMYLVAVTAG</sequence>
<dbReference type="PANTHER" id="PTHR45749">
    <property type="match status" value="1"/>
</dbReference>
<dbReference type="OrthoDB" id="1739706at2759"/>
<evidence type="ECO:0000313" key="1">
    <source>
        <dbReference type="EMBL" id="CAB4019496.1"/>
    </source>
</evidence>
<dbReference type="EMBL" id="CACRXK020010489">
    <property type="protein sequence ID" value="CAB4019496.1"/>
    <property type="molecule type" value="Genomic_DNA"/>
</dbReference>
<name>A0A6S7IP96_PARCT</name>
<accession>A0A6S7IP96</accession>